<evidence type="ECO:0000313" key="3">
    <source>
        <dbReference type="Proteomes" id="UP000008743"/>
    </source>
</evidence>
<evidence type="ECO:0000256" key="1">
    <source>
        <dbReference type="SAM" id="MobiDB-lite"/>
    </source>
</evidence>
<dbReference type="EMBL" id="KE346363">
    <property type="protein sequence ID" value="KJE92415.1"/>
    <property type="molecule type" value="Genomic_DNA"/>
</dbReference>
<name>A0A0D2WN14_CAPO3</name>
<sequence length="364" mass="38940">MSVVTAGFTVSGGGASGAHTASVQQQPASSVSPLSHAHISSSHLELPKTHCLVTQVSYLGKVAKHCADKSYQSARAAAKSAIRSGQDPATLFLLAEQEDRTDNARRQDILLDEISTVHGVSCWRLHPKQLEKPDPACKLLSGQPQPPIDPNIFHINSDLPVEADENQHMLLGPARDMPRAVFETALSRLIEQSPSCMEMHVAPAGDPATLVEPMANLELGASSVPASASASSAAPLTLPALSDSVAMFLNGNLSEGPLDFIERDGLDSISCLLLDALDWTIFLPHISAAEKAVAYYIATRIVGQNTVELLSERSTLWWFVRDALTRHPTTDDREINVQACLIEHLDCLIGLGQGASAPLSKLVE</sequence>
<accession>A0A0D2WN14</accession>
<evidence type="ECO:0000313" key="2">
    <source>
        <dbReference type="EMBL" id="KJE92415.1"/>
    </source>
</evidence>
<protein>
    <submittedName>
        <fullName evidence="2">Uncharacterized protein</fullName>
    </submittedName>
</protein>
<proteinExistence type="predicted"/>
<dbReference type="InParanoid" id="A0A0D2WN14"/>
<feature type="compositionally biased region" description="Low complexity" evidence="1">
    <location>
        <begin position="17"/>
        <end position="33"/>
    </location>
</feature>
<keyword evidence="3" id="KW-1185">Reference proteome</keyword>
<organism evidence="2 3">
    <name type="scientific">Capsaspora owczarzaki (strain ATCC 30864)</name>
    <dbReference type="NCBI Taxonomy" id="595528"/>
    <lineage>
        <taxon>Eukaryota</taxon>
        <taxon>Filasterea</taxon>
        <taxon>Capsaspora</taxon>
    </lineage>
</organism>
<feature type="region of interest" description="Disordered" evidence="1">
    <location>
        <begin position="12"/>
        <end position="36"/>
    </location>
</feature>
<dbReference type="AlphaFoldDB" id="A0A0D2WN14"/>
<dbReference type="PhylomeDB" id="A0A0D2WN14"/>
<reference evidence="3" key="1">
    <citation type="submission" date="2011-02" db="EMBL/GenBank/DDBJ databases">
        <title>The Genome Sequence of Capsaspora owczarzaki ATCC 30864.</title>
        <authorList>
            <person name="Russ C."/>
            <person name="Cuomo C."/>
            <person name="Burger G."/>
            <person name="Gray M.W."/>
            <person name="Holland P.W.H."/>
            <person name="King N."/>
            <person name="Lang F.B.F."/>
            <person name="Roger A.J."/>
            <person name="Ruiz-Trillo I."/>
            <person name="Young S.K."/>
            <person name="Zeng Q."/>
            <person name="Gargeya S."/>
            <person name="Alvarado L."/>
            <person name="Berlin A."/>
            <person name="Chapman S.B."/>
            <person name="Chen Z."/>
            <person name="Freedman E."/>
            <person name="Gellesch M."/>
            <person name="Goldberg J."/>
            <person name="Griggs A."/>
            <person name="Gujja S."/>
            <person name="Heilman E."/>
            <person name="Heiman D."/>
            <person name="Howarth C."/>
            <person name="Mehta T."/>
            <person name="Neiman D."/>
            <person name="Pearson M."/>
            <person name="Roberts A."/>
            <person name="Saif S."/>
            <person name="Shea T."/>
            <person name="Shenoy N."/>
            <person name="Sisk P."/>
            <person name="Stolte C."/>
            <person name="Sykes S."/>
            <person name="White J."/>
            <person name="Yandava C."/>
            <person name="Haas B."/>
            <person name="Nusbaum C."/>
            <person name="Birren B."/>
        </authorList>
    </citation>
    <scope>NUCLEOTIDE SEQUENCE</scope>
    <source>
        <strain evidence="3">ATCC 30864</strain>
    </source>
</reference>
<gene>
    <name evidence="2" type="ORF">CAOG_003392</name>
</gene>
<dbReference type="RefSeq" id="XP_004364231.1">
    <property type="nucleotide sequence ID" value="XM_004364174.2"/>
</dbReference>
<dbReference type="Proteomes" id="UP000008743">
    <property type="component" value="Unassembled WGS sequence"/>
</dbReference>